<proteinExistence type="predicted"/>
<dbReference type="PANTHER" id="PTHR11851:SF224">
    <property type="entry name" value="PROCESSING PROTEASE"/>
    <property type="match status" value="1"/>
</dbReference>
<gene>
    <name evidence="3" type="ORF">UN65_07490</name>
</gene>
<dbReference type="AlphaFoldDB" id="A0AAJ3ZJJ4"/>
<feature type="coiled-coil region" evidence="1">
    <location>
        <begin position="128"/>
        <end position="159"/>
    </location>
</feature>
<dbReference type="GeneID" id="60758998"/>
<dbReference type="EMBL" id="CP010992">
    <property type="protein sequence ID" value="QCV57149.1"/>
    <property type="molecule type" value="Genomic_DNA"/>
</dbReference>
<evidence type="ECO:0000256" key="1">
    <source>
        <dbReference type="SAM" id="Coils"/>
    </source>
</evidence>
<dbReference type="SUPFAM" id="SSF63411">
    <property type="entry name" value="LuxS/MPP-like metallohydrolase"/>
    <property type="match status" value="2"/>
</dbReference>
<sequence>MNLDLNIQPLAGILPELYFQEPNRFELSNGLKVLVVENHKLPRVSLHLQIDRDLFTEGNKKGVDALTSSLLGKGSKKISKENFYEETDLLGFELYLHSTGGKAVGLSKYAGRMIELFAQALLFPNFTQEELEKERLKMIEALRSNEKNVQNTLTKIENALIFGPSHPKGEFITEDTLKNVSLADIQNNYNTSFRPQDAYLIIIGDIQLDVVKEKIRSEFSDWSKNSSPTQILSIPPTIDTTEINWVNLPNAVQTEISVVNTIHFPMNSPDYFSVIMANQILGGGADGRLFLNLREDKGWTYGAYSSVSASKTTTKFKVSTQVRNEVVANAIDEIVKEIQKLRNELVNDSELSLVKSKYIGHFIMQSQKSESIARYALNREIQKLPHDFYRNYIQQINAVQPEDILRVAQKYFLADNCLIVIVGNGNEIKQELFNTQYKVKEFDSNCNLLSSDYS</sequence>
<dbReference type="PANTHER" id="PTHR11851">
    <property type="entry name" value="METALLOPROTEASE"/>
    <property type="match status" value="1"/>
</dbReference>
<dbReference type="InterPro" id="IPR007863">
    <property type="entry name" value="Peptidase_M16_C"/>
</dbReference>
<evidence type="ECO:0000313" key="4">
    <source>
        <dbReference type="Proteomes" id="UP000304840"/>
    </source>
</evidence>
<organism evidence="3 4">
    <name type="scientific">Flavobacterium columnare</name>
    <dbReference type="NCBI Taxonomy" id="996"/>
    <lineage>
        <taxon>Bacteria</taxon>
        <taxon>Pseudomonadati</taxon>
        <taxon>Bacteroidota</taxon>
        <taxon>Flavobacteriia</taxon>
        <taxon>Flavobacteriales</taxon>
        <taxon>Flavobacteriaceae</taxon>
        <taxon>Flavobacterium</taxon>
    </lineage>
</organism>
<dbReference type="Gene3D" id="3.30.830.10">
    <property type="entry name" value="Metalloenzyme, LuxS/M16 peptidase-like"/>
    <property type="match status" value="2"/>
</dbReference>
<evidence type="ECO:0000313" key="3">
    <source>
        <dbReference type="EMBL" id="QCV57149.1"/>
    </source>
</evidence>
<dbReference type="Pfam" id="PF05193">
    <property type="entry name" value="Peptidase_M16_C"/>
    <property type="match status" value="1"/>
</dbReference>
<dbReference type="InterPro" id="IPR050361">
    <property type="entry name" value="MPP/UQCRC_Complex"/>
</dbReference>
<feature type="domain" description="Peptidase M16 C-terminal" evidence="2">
    <location>
        <begin position="179"/>
        <end position="357"/>
    </location>
</feature>
<dbReference type="Proteomes" id="UP000304840">
    <property type="component" value="Chromosome"/>
</dbReference>
<keyword evidence="1" id="KW-0175">Coiled coil</keyword>
<reference evidence="4" key="1">
    <citation type="submission" date="2016-03" db="EMBL/GenBank/DDBJ databases">
        <title>Flavobacterium columnare strain B185, complete genome.</title>
        <authorList>
            <person name="Sundberg L.-R."/>
            <person name="Papponen P."/>
            <person name="Laanto E."/>
        </authorList>
    </citation>
    <scope>NUCLEOTIDE SEQUENCE [LARGE SCALE GENOMIC DNA]</scope>
    <source>
        <strain evidence="4">B185</strain>
    </source>
</reference>
<dbReference type="RefSeq" id="WP_065213788.1">
    <property type="nucleotide sequence ID" value="NZ_CP010992.1"/>
</dbReference>
<dbReference type="GO" id="GO:0046872">
    <property type="term" value="F:metal ion binding"/>
    <property type="evidence" value="ECO:0007669"/>
    <property type="project" value="InterPro"/>
</dbReference>
<feature type="coiled-coil region" evidence="1">
    <location>
        <begin position="324"/>
        <end position="351"/>
    </location>
</feature>
<name>A0AAJ3ZJJ4_9FLAO</name>
<accession>A0AAJ3ZJJ4</accession>
<dbReference type="InterPro" id="IPR011249">
    <property type="entry name" value="Metalloenz_LuxS/M16"/>
</dbReference>
<reference evidence="3 4" key="2">
    <citation type="submission" date="2019-05" db="EMBL/GenBank/DDBJ databases">
        <authorList>
            <person name="Ravantti J.J."/>
        </authorList>
    </citation>
    <scope>NUCLEOTIDE SEQUENCE [LARGE SCALE GENOMIC DNA]</scope>
    <source>
        <strain evidence="3 4">B185</strain>
    </source>
</reference>
<protein>
    <submittedName>
        <fullName evidence="3">Insulinase family protein</fullName>
    </submittedName>
</protein>
<evidence type="ECO:0000259" key="2">
    <source>
        <dbReference type="Pfam" id="PF05193"/>
    </source>
</evidence>